<feature type="region of interest" description="Disordered" evidence="4">
    <location>
        <begin position="1"/>
        <end position="69"/>
    </location>
</feature>
<dbReference type="AlphaFoldDB" id="A0AAN9PTW5"/>
<dbReference type="GO" id="GO:0009904">
    <property type="term" value="P:chloroplast accumulation movement"/>
    <property type="evidence" value="ECO:0007669"/>
    <property type="project" value="TreeGrafter"/>
</dbReference>
<dbReference type="Pfam" id="PF05701">
    <property type="entry name" value="WEMBL"/>
    <property type="match status" value="1"/>
</dbReference>
<accession>A0AAN9PTW5</accession>
<gene>
    <name evidence="5" type="ORF">RJT34_08075</name>
</gene>
<dbReference type="Proteomes" id="UP001359559">
    <property type="component" value="Unassembled WGS sequence"/>
</dbReference>
<feature type="coiled-coil region" evidence="3">
    <location>
        <begin position="727"/>
        <end position="782"/>
    </location>
</feature>
<evidence type="ECO:0000256" key="4">
    <source>
        <dbReference type="SAM" id="MobiDB-lite"/>
    </source>
</evidence>
<evidence type="ECO:0000256" key="3">
    <source>
        <dbReference type="SAM" id="Coils"/>
    </source>
</evidence>
<proteinExistence type="inferred from homology"/>
<name>A0AAN9PTW5_CLITE</name>
<feature type="compositionally biased region" description="Polar residues" evidence="4">
    <location>
        <begin position="49"/>
        <end position="63"/>
    </location>
</feature>
<feature type="region of interest" description="Disordered" evidence="4">
    <location>
        <begin position="86"/>
        <end position="177"/>
    </location>
</feature>
<protein>
    <submittedName>
        <fullName evidence="5">Uncharacterized protein</fullName>
    </submittedName>
</protein>
<dbReference type="InterPro" id="IPR008545">
    <property type="entry name" value="Web"/>
</dbReference>
<feature type="compositionally biased region" description="Polar residues" evidence="4">
    <location>
        <begin position="1"/>
        <end position="10"/>
    </location>
</feature>
<feature type="coiled-coil region" evidence="3">
    <location>
        <begin position="652"/>
        <end position="696"/>
    </location>
</feature>
<feature type="coiled-coil region" evidence="3">
    <location>
        <begin position="564"/>
        <end position="612"/>
    </location>
</feature>
<dbReference type="PANTHER" id="PTHR32054:SF43">
    <property type="entry name" value="WEB FAMILY PROTEIN-RELATED"/>
    <property type="match status" value="1"/>
</dbReference>
<keyword evidence="2 3" id="KW-0175">Coiled coil</keyword>
<comment type="similarity">
    <text evidence="1">Belongs to the WEB family.</text>
</comment>
<sequence length="1092" mass="120395">MDDTLSTPSCFLQMEHVGDFPPSESSSRSSEVKVLAETPEENIVVINPPNYQSSMEDPTISNNSREESGTHLAVTEFAESAMLKNDSGGENAIHDEHLSLDDSPSASKFHGTEESQQGAVVVNSESGTSEDVLNRQKDDGASTVTASNDVEIDNVMKLSTSSNETRELQNEPEELITEPPQTVVTDVRIDDSVSTSNATVLVTEQSHQGDVMANPDALEEFSNKQQDGDSTVITTSRDVDDQIKPLTSSLVENELLNDRKEQEIDPSQIKISDVAVGYVDSPIAIGNDVDNVIKLSASSSEKNELQNDHRERKIDPPQTKVADVAVGDVIGNDVDEIKPLASSKEGELENDHIEQKIDPSQTKITNVDVGDVVDSPTGSDVDNQIKLLASSSSEKVELQNENERVEIDQPQTKVSEVAVDTPTKVKQIAARRGLIDTAAPFESVKEAVSKFGGIVDWKAHKTQTVERRKHVEVEYEKAHKEIPEYRKKSVAAEQAKLQVLQELDSTRRLVEELKLNLERAQTEERQARQDSELAKLRVEEMEQGIADDSSVAAKAQLEVAKARYTAAITELASVKVELDALRKEYASLVVEKEEAMKKAEEAVASSKQVEKTVEELTIDLIATKESLETAHAAHLEAEEHRIGTVMARDQDSLNWEKELKQAEEELGRLNKKILAAKDLKSKLNTASTLLLDLKTELNAYMESKSNHEGGKEGVLKGVLEEPEKKTHNEIQEAVASAKKELDEVKLNTEKATTTVSYLKVAAASLKSELERERANLASIRQREGMASVTVASLEAELGNAISETVLVQTKEKEGRERIVELPKKLQKAAEEANHADLLAQAACEELRRVKEEAEQAKAGASTMQSRLLAAQKEIEAAKASERLAMAAIKALQESELAVNKNQVDSSTGVTLSVEEYFHLSKQAHDAEKQANLRVAAANAEIDTAKESELKTLEKLKEVNREMTARRESLKIAMAKAEKAREGKLGAEQDLRKWRAEHEQQRKKAGELGQVEVHQNRSSKVSFERQKEANNFGHSHSGPIPVHYLSNPRTYVHSSSGTLSPPDTKNGKKKKKSFFPRILMFFTRKKAHPTHSG</sequence>
<dbReference type="GO" id="GO:0005829">
    <property type="term" value="C:cytosol"/>
    <property type="evidence" value="ECO:0007669"/>
    <property type="project" value="TreeGrafter"/>
</dbReference>
<organism evidence="5 6">
    <name type="scientific">Clitoria ternatea</name>
    <name type="common">Butterfly pea</name>
    <dbReference type="NCBI Taxonomy" id="43366"/>
    <lineage>
        <taxon>Eukaryota</taxon>
        <taxon>Viridiplantae</taxon>
        <taxon>Streptophyta</taxon>
        <taxon>Embryophyta</taxon>
        <taxon>Tracheophyta</taxon>
        <taxon>Spermatophyta</taxon>
        <taxon>Magnoliopsida</taxon>
        <taxon>eudicotyledons</taxon>
        <taxon>Gunneridae</taxon>
        <taxon>Pentapetalae</taxon>
        <taxon>rosids</taxon>
        <taxon>fabids</taxon>
        <taxon>Fabales</taxon>
        <taxon>Fabaceae</taxon>
        <taxon>Papilionoideae</taxon>
        <taxon>50 kb inversion clade</taxon>
        <taxon>NPAAA clade</taxon>
        <taxon>indigoferoid/millettioid clade</taxon>
        <taxon>Phaseoleae</taxon>
        <taxon>Clitoria</taxon>
    </lineage>
</organism>
<comment type="caution">
    <text evidence="5">The sequence shown here is derived from an EMBL/GenBank/DDBJ whole genome shotgun (WGS) entry which is preliminary data.</text>
</comment>
<feature type="coiled-coil region" evidence="3">
    <location>
        <begin position="496"/>
        <end position="539"/>
    </location>
</feature>
<feature type="compositionally biased region" description="Polar residues" evidence="4">
    <location>
        <begin position="1046"/>
        <end position="1062"/>
    </location>
</feature>
<evidence type="ECO:0000313" key="5">
    <source>
        <dbReference type="EMBL" id="KAK7310521.1"/>
    </source>
</evidence>
<dbReference type="GO" id="GO:0009903">
    <property type="term" value="P:chloroplast avoidance movement"/>
    <property type="evidence" value="ECO:0007669"/>
    <property type="project" value="TreeGrafter"/>
</dbReference>
<evidence type="ECO:0000256" key="1">
    <source>
        <dbReference type="ARBA" id="ARBA00005485"/>
    </source>
</evidence>
<reference evidence="5 6" key="1">
    <citation type="submission" date="2024-01" db="EMBL/GenBank/DDBJ databases">
        <title>The genomes of 5 underutilized Papilionoideae crops provide insights into root nodulation and disease resistance.</title>
        <authorList>
            <person name="Yuan L."/>
        </authorList>
    </citation>
    <scope>NUCLEOTIDE SEQUENCE [LARGE SCALE GENOMIC DNA]</scope>
    <source>
        <strain evidence="5">LY-2023</strain>
        <tissue evidence="5">Leaf</tissue>
    </source>
</reference>
<keyword evidence="6" id="KW-1185">Reference proteome</keyword>
<feature type="region of interest" description="Disordered" evidence="4">
    <location>
        <begin position="994"/>
        <end position="1071"/>
    </location>
</feature>
<evidence type="ECO:0000256" key="2">
    <source>
        <dbReference type="ARBA" id="ARBA00023054"/>
    </source>
</evidence>
<feature type="coiled-coil region" evidence="3">
    <location>
        <begin position="839"/>
        <end position="880"/>
    </location>
</feature>
<feature type="compositionally biased region" description="Polar residues" evidence="4">
    <location>
        <begin position="114"/>
        <end position="131"/>
    </location>
</feature>
<dbReference type="EMBL" id="JAYKXN010000002">
    <property type="protein sequence ID" value="KAK7310521.1"/>
    <property type="molecule type" value="Genomic_DNA"/>
</dbReference>
<dbReference type="PANTHER" id="PTHR32054">
    <property type="entry name" value="HEAVY CHAIN, PUTATIVE, EXPRESSED-RELATED-RELATED"/>
    <property type="match status" value="1"/>
</dbReference>
<evidence type="ECO:0000313" key="6">
    <source>
        <dbReference type="Proteomes" id="UP001359559"/>
    </source>
</evidence>
<feature type="compositionally biased region" description="Basic and acidic residues" evidence="4">
    <location>
        <begin position="994"/>
        <end position="1005"/>
    </location>
</feature>